<dbReference type="OrthoDB" id="27187at2759"/>
<feature type="region of interest" description="Disordered" evidence="8">
    <location>
        <begin position="428"/>
        <end position="453"/>
    </location>
</feature>
<dbReference type="PANTHER" id="PTHR14418">
    <property type="entry name" value="CONDENSIN COMPLEX SUBUNIT 3-RELATED"/>
    <property type="match status" value="1"/>
</dbReference>
<keyword evidence="2" id="KW-0808">Transferase</keyword>
<dbReference type="EMBL" id="OA884728">
    <property type="protein sequence ID" value="CAD7281212.1"/>
    <property type="molecule type" value="Genomic_DNA"/>
</dbReference>
<dbReference type="Pfam" id="PF00179">
    <property type="entry name" value="UQ_con"/>
    <property type="match status" value="1"/>
</dbReference>
<dbReference type="InterPro" id="IPR016024">
    <property type="entry name" value="ARM-type_fold"/>
</dbReference>
<dbReference type="GO" id="GO:0005524">
    <property type="term" value="F:ATP binding"/>
    <property type="evidence" value="ECO:0007669"/>
    <property type="project" value="UniProtKB-KW"/>
</dbReference>
<comment type="function">
    <text evidence="6">Accepts ubiquitin from the E1 complex and catalyzes its covalent attachment to other proteins. In vitro catalyzes 'Lys-48'-, as well as 'Lys-63'-linked polyubiquitination. May be involved in degradation of muscle-specific proteins. Mediates polyubiquitination of CYP3A4.</text>
</comment>
<feature type="domain" description="UBC core" evidence="9">
    <location>
        <begin position="609"/>
        <end position="769"/>
    </location>
</feature>
<evidence type="ECO:0000259" key="9">
    <source>
        <dbReference type="PROSITE" id="PS50127"/>
    </source>
</evidence>
<evidence type="ECO:0000256" key="3">
    <source>
        <dbReference type="ARBA" id="ARBA00022741"/>
    </source>
</evidence>
<keyword evidence="3" id="KW-0547">Nucleotide-binding</keyword>
<protein>
    <recommendedName>
        <fullName evidence="1">E2 ubiquitin-conjugating enzyme</fullName>
        <ecNumber evidence="1">2.3.2.23</ecNumber>
    </recommendedName>
</protein>
<dbReference type="GO" id="GO:0000793">
    <property type="term" value="C:condensed chromosome"/>
    <property type="evidence" value="ECO:0007669"/>
    <property type="project" value="TreeGrafter"/>
</dbReference>
<dbReference type="GO" id="GO:0007076">
    <property type="term" value="P:mitotic chromosome condensation"/>
    <property type="evidence" value="ECO:0007669"/>
    <property type="project" value="InterPro"/>
</dbReference>
<dbReference type="FunFam" id="3.10.110.10:FF:000018">
    <property type="entry name" value="Ubiquitin-conjugating enzyme E2 G1"/>
    <property type="match status" value="1"/>
</dbReference>
<dbReference type="InterPro" id="IPR023313">
    <property type="entry name" value="UBQ-conjugating_AS"/>
</dbReference>
<evidence type="ECO:0000313" key="11">
    <source>
        <dbReference type="Proteomes" id="UP000678499"/>
    </source>
</evidence>
<dbReference type="GO" id="GO:0061631">
    <property type="term" value="F:ubiquitin conjugating enzyme activity"/>
    <property type="evidence" value="ECO:0007669"/>
    <property type="project" value="UniProtKB-EC"/>
</dbReference>
<dbReference type="PANTHER" id="PTHR14418:SF5">
    <property type="entry name" value="CONDENSIN COMPLEX SUBUNIT 3"/>
    <property type="match status" value="1"/>
</dbReference>
<keyword evidence="11" id="KW-1185">Reference proteome</keyword>
<dbReference type="Proteomes" id="UP000678499">
    <property type="component" value="Unassembled WGS sequence"/>
</dbReference>
<organism evidence="10">
    <name type="scientific">Notodromas monacha</name>
    <dbReference type="NCBI Taxonomy" id="399045"/>
    <lineage>
        <taxon>Eukaryota</taxon>
        <taxon>Metazoa</taxon>
        <taxon>Ecdysozoa</taxon>
        <taxon>Arthropoda</taxon>
        <taxon>Crustacea</taxon>
        <taxon>Oligostraca</taxon>
        <taxon>Ostracoda</taxon>
        <taxon>Podocopa</taxon>
        <taxon>Podocopida</taxon>
        <taxon>Cypridocopina</taxon>
        <taxon>Cypridoidea</taxon>
        <taxon>Cyprididae</taxon>
        <taxon>Notodromas</taxon>
    </lineage>
</organism>
<name>A0A7R9GI24_9CRUS</name>
<dbReference type="AlphaFoldDB" id="A0A7R9GI24"/>
<evidence type="ECO:0000256" key="4">
    <source>
        <dbReference type="ARBA" id="ARBA00022786"/>
    </source>
</evidence>
<dbReference type="PROSITE" id="PS00183">
    <property type="entry name" value="UBC_1"/>
    <property type="match status" value="1"/>
</dbReference>
<dbReference type="SMART" id="SM00212">
    <property type="entry name" value="UBCc"/>
    <property type="match status" value="1"/>
</dbReference>
<dbReference type="InterPro" id="IPR011989">
    <property type="entry name" value="ARM-like"/>
</dbReference>
<dbReference type="GO" id="GO:0032446">
    <property type="term" value="P:protein modification by small protein conjugation"/>
    <property type="evidence" value="ECO:0007669"/>
    <property type="project" value="UniProtKB-ARBA"/>
</dbReference>
<dbReference type="PROSITE" id="PS50127">
    <property type="entry name" value="UBC_2"/>
    <property type="match status" value="1"/>
</dbReference>
<dbReference type="SUPFAM" id="SSF54495">
    <property type="entry name" value="UBC-like"/>
    <property type="match status" value="1"/>
</dbReference>
<dbReference type="EMBL" id="CAJPEX010002691">
    <property type="protein sequence ID" value="CAG0921364.1"/>
    <property type="molecule type" value="Genomic_DNA"/>
</dbReference>
<dbReference type="Gene3D" id="3.10.110.10">
    <property type="entry name" value="Ubiquitin Conjugating Enzyme"/>
    <property type="match status" value="1"/>
</dbReference>
<reference evidence="10" key="1">
    <citation type="submission" date="2020-11" db="EMBL/GenBank/DDBJ databases">
        <authorList>
            <person name="Tran Van P."/>
        </authorList>
    </citation>
    <scope>NUCLEOTIDE SEQUENCE</scope>
</reference>
<dbReference type="CDD" id="cd23795">
    <property type="entry name" value="UBCc_UBE2G1"/>
    <property type="match status" value="1"/>
</dbReference>
<evidence type="ECO:0000256" key="1">
    <source>
        <dbReference type="ARBA" id="ARBA00012486"/>
    </source>
</evidence>
<evidence type="ECO:0000256" key="8">
    <source>
        <dbReference type="SAM" id="MobiDB-lite"/>
    </source>
</evidence>
<evidence type="ECO:0000256" key="6">
    <source>
        <dbReference type="ARBA" id="ARBA00053162"/>
    </source>
</evidence>
<keyword evidence="4" id="KW-0833">Ubl conjugation pathway</keyword>
<evidence type="ECO:0000256" key="7">
    <source>
        <dbReference type="PROSITE-ProRule" id="PRU10133"/>
    </source>
</evidence>
<feature type="active site" description="Glycyl thioester intermediate" evidence="7">
    <location>
        <position position="694"/>
    </location>
</feature>
<sequence>MAEKPTRPALSSFRDSVEWTEEEIGDMIKEEEESYQDRVDVFRSTKGCDSRWIESMVACKLDNFFKSLGRSFEEAKHRGNWNEKNIVFLIKAADKLAAKQVSEALKWVISLMVNGEPRSADILNVVNFCVRLVVALQENHVKVASAAVGSHTANNDVGVHEVIELHLLPWLAKTICIARDNGVRLQGVRLIRLICHSLSEMAALEVGLFDLLTEVMLDRARDRNSKVRCEAMDALRFFQNVQDRGCPVVKAITFHCQKDPNWQVRRAALSSLQMGTRSLLVIIARTADINPNVRATSYKIIGANVPYDKVNAVNRQIILKRGLSDIEQRVRSGFSKRVLKKWIAEDKGILNFLRENDVTSCPEIMRDALKAYFEDLLPEAIIEPVKEVLHDAKSVIKIDHLTPELCFYWKGAYEYLKAKIESEFPDFDPETRPKPFVEAPETEDEDKENRNEAEHGNRMRLFEALKQIQPLEVHFLDYVFDFKKRLNNVEAVRDNEASRALVEKIERHFMFNCLLEMLQFFPFTDVAARDKLCGMLKELLVDVDLPNTFLPAACAMMTKIFETEEAQNELLLEIVSDIRKPLRPDPVPVVIQTESRPLKSDPTMDLKFQAALLLQKQLRDLRRNPVEGFSAGLIDDSDIYHWEVVIFGPANTPYDGGLFKAHLIFSKEYPNRPPKMKFVSDMWHPNIRRNGEVCISILHEPGDDSWGYEAASERWLPVHTVESILLSVISMLADPNTESPANVEAAKQLRDNPEDFRKRVLESVRKSQQFDD</sequence>
<dbReference type="SUPFAM" id="SSF48371">
    <property type="entry name" value="ARM repeat"/>
    <property type="match status" value="1"/>
</dbReference>
<proteinExistence type="predicted"/>
<evidence type="ECO:0000313" key="10">
    <source>
        <dbReference type="EMBL" id="CAD7281212.1"/>
    </source>
</evidence>
<dbReference type="InterPro" id="IPR000608">
    <property type="entry name" value="UBC"/>
</dbReference>
<evidence type="ECO:0000256" key="5">
    <source>
        <dbReference type="ARBA" id="ARBA00022840"/>
    </source>
</evidence>
<dbReference type="InterPro" id="IPR027165">
    <property type="entry name" value="CND3"/>
</dbReference>
<accession>A0A7R9GI24</accession>
<keyword evidence="5" id="KW-0067">ATP-binding</keyword>
<gene>
    <name evidence="10" type="ORF">NMOB1V02_LOCUS8863</name>
</gene>
<dbReference type="GO" id="GO:0000796">
    <property type="term" value="C:condensin complex"/>
    <property type="evidence" value="ECO:0007669"/>
    <property type="project" value="InterPro"/>
</dbReference>
<evidence type="ECO:0000256" key="2">
    <source>
        <dbReference type="ARBA" id="ARBA00022679"/>
    </source>
</evidence>
<dbReference type="InterPro" id="IPR016135">
    <property type="entry name" value="UBQ-conjugating_enzyme/RWD"/>
</dbReference>
<dbReference type="Gene3D" id="1.25.10.10">
    <property type="entry name" value="Leucine-rich Repeat Variant"/>
    <property type="match status" value="1"/>
</dbReference>
<dbReference type="EC" id="2.3.2.23" evidence="1"/>